<gene>
    <name evidence="11" type="primary">moeA4</name>
    <name evidence="11" type="ordered locus">Curi_c29290</name>
</gene>
<evidence type="ECO:0000256" key="6">
    <source>
        <dbReference type="ARBA" id="ARBA00022505"/>
    </source>
</evidence>
<evidence type="ECO:0000256" key="1">
    <source>
        <dbReference type="ARBA" id="ARBA00002901"/>
    </source>
</evidence>
<dbReference type="eggNOG" id="COG0303">
    <property type="taxonomic scope" value="Bacteria"/>
</dbReference>
<dbReference type="InterPro" id="IPR005110">
    <property type="entry name" value="MoeA_linker/N"/>
</dbReference>
<accession>K0B4U4</accession>
<dbReference type="SUPFAM" id="SSF53218">
    <property type="entry name" value="Molybdenum cofactor biosynthesis proteins"/>
    <property type="match status" value="1"/>
</dbReference>
<name>K0B4U4_GOTA9</name>
<dbReference type="InterPro" id="IPR001453">
    <property type="entry name" value="MoaB/Mog_dom"/>
</dbReference>
<protein>
    <recommendedName>
        <fullName evidence="5 9">Molybdopterin molybdenumtransferase</fullName>
        <ecNumber evidence="4 9">2.10.1.1</ecNumber>
    </recommendedName>
</protein>
<dbReference type="HOGENOM" id="CLU_010186_7_2_9"/>
<keyword evidence="9" id="KW-0460">Magnesium</keyword>
<comment type="catalytic activity">
    <reaction evidence="8">
        <text>adenylyl-molybdopterin + molybdate = Mo-molybdopterin + AMP + H(+)</text>
        <dbReference type="Rhea" id="RHEA:35047"/>
        <dbReference type="ChEBI" id="CHEBI:15378"/>
        <dbReference type="ChEBI" id="CHEBI:36264"/>
        <dbReference type="ChEBI" id="CHEBI:62727"/>
        <dbReference type="ChEBI" id="CHEBI:71302"/>
        <dbReference type="ChEBI" id="CHEBI:456215"/>
        <dbReference type="EC" id="2.10.1.1"/>
    </reaction>
</comment>
<reference evidence="11 12" key="1">
    <citation type="journal article" date="2012" name="PLoS ONE">
        <title>The purine-utilizing bacterium Clostridium acidurici 9a: a genome-guided metabolic reconsideration.</title>
        <authorList>
            <person name="Hartwich K."/>
            <person name="Poehlein A."/>
            <person name="Daniel R."/>
        </authorList>
    </citation>
    <scope>NUCLEOTIDE SEQUENCE [LARGE SCALE GENOMIC DNA]</scope>
    <source>
        <strain evidence="12">ATCC 7906 / DSM 604 / BCRC 14475 / CIP 104303 / KCTC 5404 / NCIMB 10678 / 9a</strain>
    </source>
</reference>
<dbReference type="EC" id="2.10.1.1" evidence="4 9"/>
<feature type="domain" description="MoaB/Mog" evidence="10">
    <location>
        <begin position="186"/>
        <end position="325"/>
    </location>
</feature>
<dbReference type="InterPro" id="IPR036425">
    <property type="entry name" value="MoaB/Mog-like_dom_sf"/>
</dbReference>
<dbReference type="PATRIC" id="fig|1128398.3.peg.2999"/>
<dbReference type="NCBIfam" id="TIGR00177">
    <property type="entry name" value="molyb_syn"/>
    <property type="match status" value="1"/>
</dbReference>
<dbReference type="GO" id="GO:0005829">
    <property type="term" value="C:cytosol"/>
    <property type="evidence" value="ECO:0007669"/>
    <property type="project" value="TreeGrafter"/>
</dbReference>
<dbReference type="STRING" id="1128398.Curi_c29290"/>
<dbReference type="Pfam" id="PF03453">
    <property type="entry name" value="MoeA_N"/>
    <property type="match status" value="1"/>
</dbReference>
<dbReference type="UniPathway" id="UPA00344"/>
<dbReference type="SMART" id="SM00852">
    <property type="entry name" value="MoCF_biosynth"/>
    <property type="match status" value="1"/>
</dbReference>
<dbReference type="Pfam" id="PF00994">
    <property type="entry name" value="MoCF_biosynth"/>
    <property type="match status" value="1"/>
</dbReference>
<evidence type="ECO:0000256" key="4">
    <source>
        <dbReference type="ARBA" id="ARBA00013269"/>
    </source>
</evidence>
<comment type="similarity">
    <text evidence="3 9">Belongs to the MoeA family.</text>
</comment>
<dbReference type="Gene3D" id="2.40.340.10">
    <property type="entry name" value="MoeA, C-terminal, domain IV"/>
    <property type="match status" value="1"/>
</dbReference>
<dbReference type="GO" id="GO:0061599">
    <property type="term" value="F:molybdopterin molybdotransferase activity"/>
    <property type="evidence" value="ECO:0007669"/>
    <property type="project" value="UniProtKB-UniRule"/>
</dbReference>
<evidence type="ECO:0000256" key="5">
    <source>
        <dbReference type="ARBA" id="ARBA00021108"/>
    </source>
</evidence>
<dbReference type="RefSeq" id="WP_014969029.1">
    <property type="nucleotide sequence ID" value="NC_018664.1"/>
</dbReference>
<keyword evidence="7 9" id="KW-0501">Molybdenum cofactor biosynthesis</keyword>
<evidence type="ECO:0000313" key="11">
    <source>
        <dbReference type="EMBL" id="AFS79895.1"/>
    </source>
</evidence>
<evidence type="ECO:0000256" key="7">
    <source>
        <dbReference type="ARBA" id="ARBA00023150"/>
    </source>
</evidence>
<dbReference type="NCBIfam" id="NF045515">
    <property type="entry name" value="Glp_gephyrin"/>
    <property type="match status" value="1"/>
</dbReference>
<comment type="function">
    <text evidence="1 9">Catalyzes the insertion of molybdate into adenylated molybdopterin with the concomitant release of AMP.</text>
</comment>
<dbReference type="Pfam" id="PF03454">
    <property type="entry name" value="MoeA_C"/>
    <property type="match status" value="1"/>
</dbReference>
<dbReference type="Gene3D" id="3.40.980.10">
    <property type="entry name" value="MoaB/Mog-like domain"/>
    <property type="match status" value="1"/>
</dbReference>
<keyword evidence="6 9" id="KW-0500">Molybdenum</keyword>
<dbReference type="AlphaFoldDB" id="K0B4U4"/>
<comment type="cofactor">
    <cofactor evidence="9">
        <name>Mg(2+)</name>
        <dbReference type="ChEBI" id="CHEBI:18420"/>
    </cofactor>
</comment>
<sequence length="407" mass="44952">MDFFNVVSVEEARKLLLENINLELESEYVDILSSADRILCDDIISEENVPGFDRSTVDGYAIKSSDSHGASESLPSFLSLNGEIRMGKEAVTEIHPGEAIYVPTGGMLPKGADGVIMIEHVEKMDEENILIYKPISFGENVIFKDDDIKIGQVALEKGKKITPQDIGVLASLGIFKVKVYKKLKFYIISTGDEIIDLDEEMKIGKIRDINSYVLYSMIQKIGGEVVNRTIVKDNFELLKQEVENGLEDSDIVILSGGSSVGVRDFTHQVIDSFEGKGVFIHGMSIKPGKPTIIGEARGKGVFGLPGHPVSSIIVFKALVERFIKDIMGVKEGKDRVKAIVDFNFPSSSGKTTYQMVSLEERDGKVYCIPNFGKSGMITLLSQSSGYIEIQSHEEGIYKGEERDVYLL</sequence>
<dbReference type="InterPro" id="IPR036688">
    <property type="entry name" value="MoeA_C_domain_IV_sf"/>
</dbReference>
<dbReference type="Gene3D" id="3.90.105.10">
    <property type="entry name" value="Molybdopterin biosynthesis moea protein, domain 2"/>
    <property type="match status" value="1"/>
</dbReference>
<evidence type="ECO:0000259" key="10">
    <source>
        <dbReference type="SMART" id="SM00852"/>
    </source>
</evidence>
<dbReference type="CDD" id="cd00887">
    <property type="entry name" value="MoeA"/>
    <property type="match status" value="1"/>
</dbReference>
<dbReference type="PANTHER" id="PTHR10192:SF5">
    <property type="entry name" value="GEPHYRIN"/>
    <property type="match status" value="1"/>
</dbReference>
<comment type="pathway">
    <text evidence="2 9">Cofactor biosynthesis; molybdopterin biosynthesis.</text>
</comment>
<organism evidence="11 12">
    <name type="scientific">Gottschalkia acidurici (strain ATCC 7906 / DSM 604 / BCRC 14475 / CIP 104303 / KCTC 5404 / NCIMB 10678 / 9a)</name>
    <name type="common">Clostridium acidurici</name>
    <dbReference type="NCBI Taxonomy" id="1128398"/>
    <lineage>
        <taxon>Bacteria</taxon>
        <taxon>Bacillati</taxon>
        <taxon>Bacillota</taxon>
        <taxon>Tissierellia</taxon>
        <taxon>Tissierellales</taxon>
        <taxon>Gottschalkiaceae</taxon>
        <taxon>Gottschalkia</taxon>
    </lineage>
</organism>
<evidence type="ECO:0000256" key="9">
    <source>
        <dbReference type="RuleBase" id="RU365090"/>
    </source>
</evidence>
<keyword evidence="9" id="KW-0479">Metal-binding</keyword>
<dbReference type="EMBL" id="CP003326">
    <property type="protein sequence ID" value="AFS79895.1"/>
    <property type="molecule type" value="Genomic_DNA"/>
</dbReference>
<evidence type="ECO:0000256" key="8">
    <source>
        <dbReference type="ARBA" id="ARBA00047317"/>
    </source>
</evidence>
<dbReference type="OrthoDB" id="9804758at2"/>
<proteinExistence type="inferred from homology"/>
<evidence type="ECO:0000256" key="2">
    <source>
        <dbReference type="ARBA" id="ARBA00005046"/>
    </source>
</evidence>
<keyword evidence="9" id="KW-0808">Transferase</keyword>
<dbReference type="SUPFAM" id="SSF63867">
    <property type="entry name" value="MoeA C-terminal domain-like"/>
    <property type="match status" value="1"/>
</dbReference>
<dbReference type="InterPro" id="IPR005111">
    <property type="entry name" value="MoeA_C_domain_IV"/>
</dbReference>
<dbReference type="KEGG" id="cad:Curi_c29290"/>
<dbReference type="Gene3D" id="2.170.190.11">
    <property type="entry name" value="Molybdopterin biosynthesis moea protein, domain 3"/>
    <property type="match status" value="1"/>
</dbReference>
<dbReference type="Proteomes" id="UP000006094">
    <property type="component" value="Chromosome"/>
</dbReference>
<dbReference type="SUPFAM" id="SSF63882">
    <property type="entry name" value="MoeA N-terminal region -like"/>
    <property type="match status" value="1"/>
</dbReference>
<dbReference type="InterPro" id="IPR038987">
    <property type="entry name" value="MoeA-like"/>
</dbReference>
<dbReference type="GO" id="GO:0046872">
    <property type="term" value="F:metal ion binding"/>
    <property type="evidence" value="ECO:0007669"/>
    <property type="project" value="UniProtKB-UniRule"/>
</dbReference>
<evidence type="ECO:0000256" key="3">
    <source>
        <dbReference type="ARBA" id="ARBA00010763"/>
    </source>
</evidence>
<dbReference type="GO" id="GO:0006777">
    <property type="term" value="P:Mo-molybdopterin cofactor biosynthetic process"/>
    <property type="evidence" value="ECO:0007669"/>
    <property type="project" value="UniProtKB-UniRule"/>
</dbReference>
<dbReference type="InterPro" id="IPR036135">
    <property type="entry name" value="MoeA_linker/N_sf"/>
</dbReference>
<keyword evidence="12" id="KW-1185">Reference proteome</keyword>
<dbReference type="PANTHER" id="PTHR10192">
    <property type="entry name" value="MOLYBDOPTERIN BIOSYNTHESIS PROTEIN"/>
    <property type="match status" value="1"/>
</dbReference>
<evidence type="ECO:0000313" key="12">
    <source>
        <dbReference type="Proteomes" id="UP000006094"/>
    </source>
</evidence>